<sequence length="160" mass="17772">MACTIAYNDIPAGHTLTLLLHRIALTETTLSYMSINHSLFGRAHSVAVWLWRVENPPVGGCAQCAERAQGRTENADEADWARIVFDASVVLTAKEPMRRRHSDTNIGRTVDGMPWRRLSESTARDLGFLIISRPGSAAMTAPHASLKRKKRDVLHVSEQL</sequence>
<name>A0A0M3HF87_ASCLU</name>
<dbReference type="AlphaFoldDB" id="A0A0M3HF87"/>
<accession>A0A0M3HF87</accession>
<dbReference type="Proteomes" id="UP000036681">
    <property type="component" value="Unplaced"/>
</dbReference>
<evidence type="ECO:0000313" key="1">
    <source>
        <dbReference type="Proteomes" id="UP000036681"/>
    </source>
</evidence>
<organism evidence="1 2">
    <name type="scientific">Ascaris lumbricoides</name>
    <name type="common">Giant roundworm</name>
    <dbReference type="NCBI Taxonomy" id="6252"/>
    <lineage>
        <taxon>Eukaryota</taxon>
        <taxon>Metazoa</taxon>
        <taxon>Ecdysozoa</taxon>
        <taxon>Nematoda</taxon>
        <taxon>Chromadorea</taxon>
        <taxon>Rhabditida</taxon>
        <taxon>Spirurina</taxon>
        <taxon>Ascaridomorpha</taxon>
        <taxon>Ascaridoidea</taxon>
        <taxon>Ascarididae</taxon>
        <taxon>Ascaris</taxon>
    </lineage>
</organism>
<protein>
    <submittedName>
        <fullName evidence="2">Transposase</fullName>
    </submittedName>
</protein>
<dbReference type="WBParaSite" id="ALUE_0000018201-mRNA-1">
    <property type="protein sequence ID" value="ALUE_0000018201-mRNA-1"/>
    <property type="gene ID" value="ALUE_0000018201"/>
</dbReference>
<keyword evidence="1" id="KW-1185">Reference proteome</keyword>
<reference evidence="2" key="1">
    <citation type="submission" date="2017-02" db="UniProtKB">
        <authorList>
            <consortium name="WormBaseParasite"/>
        </authorList>
    </citation>
    <scope>IDENTIFICATION</scope>
</reference>
<proteinExistence type="predicted"/>
<evidence type="ECO:0000313" key="2">
    <source>
        <dbReference type="WBParaSite" id="ALUE_0000018201-mRNA-1"/>
    </source>
</evidence>